<dbReference type="InterPro" id="IPR036879">
    <property type="entry name" value="TF_MADSbox_sf"/>
</dbReference>
<feature type="domain" description="MADS-box" evidence="6">
    <location>
        <begin position="1"/>
        <end position="61"/>
    </location>
</feature>
<reference evidence="7" key="1">
    <citation type="journal article" date="2013" name="Nat. Commun.">
        <title>Whole-genome sequencing of Oryza brachyantha reveals mechanisms underlying Oryza genome evolution.</title>
        <authorList>
            <person name="Chen J."/>
            <person name="Huang Q."/>
            <person name="Gao D."/>
            <person name="Wang J."/>
            <person name="Lang Y."/>
            <person name="Liu T."/>
            <person name="Li B."/>
            <person name="Bai Z."/>
            <person name="Luis Goicoechea J."/>
            <person name="Liang C."/>
            <person name="Chen C."/>
            <person name="Zhang W."/>
            <person name="Sun S."/>
            <person name="Liao Y."/>
            <person name="Zhang X."/>
            <person name="Yang L."/>
            <person name="Song C."/>
            <person name="Wang M."/>
            <person name="Shi J."/>
            <person name="Liu G."/>
            <person name="Liu J."/>
            <person name="Zhou H."/>
            <person name="Zhou W."/>
            <person name="Yu Q."/>
            <person name="An N."/>
            <person name="Chen Y."/>
            <person name="Cai Q."/>
            <person name="Wang B."/>
            <person name="Liu B."/>
            <person name="Min J."/>
            <person name="Huang Y."/>
            <person name="Wu H."/>
            <person name="Li Z."/>
            <person name="Zhang Y."/>
            <person name="Yin Y."/>
            <person name="Song W."/>
            <person name="Jiang J."/>
            <person name="Jackson S.A."/>
            <person name="Wing R.A."/>
            <person name="Wang J."/>
            <person name="Chen M."/>
        </authorList>
    </citation>
    <scope>NUCLEOTIDE SEQUENCE [LARGE SCALE GENOMIC DNA]</scope>
    <source>
        <strain evidence="7">cv. IRGC 101232</strain>
    </source>
</reference>
<dbReference type="OMA" id="RIDITCT"/>
<evidence type="ECO:0000256" key="3">
    <source>
        <dbReference type="ARBA" id="ARBA00023125"/>
    </source>
</evidence>
<comment type="subcellular location">
    <subcellularLocation>
        <location evidence="1">Nucleus</location>
    </subcellularLocation>
</comment>
<dbReference type="eggNOG" id="KOG0014">
    <property type="taxonomic scope" value="Eukaryota"/>
</dbReference>
<keyword evidence="8" id="KW-1185">Reference proteome</keyword>
<accession>J3MGP2</accession>
<proteinExistence type="predicted"/>
<evidence type="ECO:0000259" key="6">
    <source>
        <dbReference type="PROSITE" id="PS50066"/>
    </source>
</evidence>
<dbReference type="CDD" id="cd00265">
    <property type="entry name" value="MADS_MEF2_like"/>
    <property type="match status" value="1"/>
</dbReference>
<evidence type="ECO:0000256" key="4">
    <source>
        <dbReference type="ARBA" id="ARBA00023163"/>
    </source>
</evidence>
<dbReference type="GO" id="GO:0000977">
    <property type="term" value="F:RNA polymerase II transcription regulatory region sequence-specific DNA binding"/>
    <property type="evidence" value="ECO:0007669"/>
    <property type="project" value="InterPro"/>
</dbReference>
<protein>
    <recommendedName>
        <fullName evidence="6">MADS-box domain-containing protein</fullName>
    </recommendedName>
</protein>
<name>J3MGP2_ORYBR</name>
<dbReference type="Gene3D" id="3.40.1810.10">
    <property type="entry name" value="Transcription factor, MADS-box"/>
    <property type="match status" value="1"/>
</dbReference>
<dbReference type="HOGENOM" id="CLU_053053_0_1_1"/>
<keyword evidence="5" id="KW-0539">Nucleus</keyword>
<reference evidence="7" key="2">
    <citation type="submission" date="2013-04" db="UniProtKB">
        <authorList>
            <consortium name="EnsemblPlants"/>
        </authorList>
    </citation>
    <scope>IDENTIFICATION</scope>
</reference>
<dbReference type="InterPro" id="IPR002100">
    <property type="entry name" value="TF_MADSbox"/>
</dbReference>
<dbReference type="Pfam" id="PF00319">
    <property type="entry name" value="SRF-TF"/>
    <property type="match status" value="1"/>
</dbReference>
<dbReference type="PANTHER" id="PTHR48019">
    <property type="entry name" value="SERUM RESPONSE FACTOR HOMOLOG"/>
    <property type="match status" value="1"/>
</dbReference>
<evidence type="ECO:0000256" key="1">
    <source>
        <dbReference type="ARBA" id="ARBA00004123"/>
    </source>
</evidence>
<dbReference type="GO" id="GO:0005634">
    <property type="term" value="C:nucleus"/>
    <property type="evidence" value="ECO:0007669"/>
    <property type="project" value="UniProtKB-SubCell"/>
</dbReference>
<dbReference type="SMART" id="SM00432">
    <property type="entry name" value="MADS"/>
    <property type="match status" value="1"/>
</dbReference>
<sequence length="175" mass="19423">MGRGKVELKRIENATSRQGSFSKRRGGLLKKARELAVLCDAQVGVIIFSGRGKLFDFCSLPLRIDITCTRPCSLTLFLRGNHANALVYRPQRMLMDSPNQISEEWHQSPAASGEASAVEALTMLPAATEAKAEAFGHSCFLPEEEEGPALQLWPQPPELHHVDVKGFDQPELRLW</sequence>
<dbReference type="PRINTS" id="PR00404">
    <property type="entry name" value="MADSDOMAIN"/>
</dbReference>
<dbReference type="EnsemblPlants" id="OB06G31860.1">
    <property type="protein sequence ID" value="OB06G31860.1"/>
    <property type="gene ID" value="OB06G31860"/>
</dbReference>
<keyword evidence="4" id="KW-0804">Transcription</keyword>
<dbReference type="InterPro" id="IPR050142">
    <property type="entry name" value="MADS-box/MEF2_TF"/>
</dbReference>
<dbReference type="InterPro" id="IPR033896">
    <property type="entry name" value="MEF2-like_N"/>
</dbReference>
<evidence type="ECO:0000256" key="5">
    <source>
        <dbReference type="ARBA" id="ARBA00023242"/>
    </source>
</evidence>
<dbReference type="SUPFAM" id="SSF55455">
    <property type="entry name" value="SRF-like"/>
    <property type="match status" value="1"/>
</dbReference>
<dbReference type="Gramene" id="OB06G31860.1">
    <property type="protein sequence ID" value="OB06G31860.1"/>
    <property type="gene ID" value="OB06G31860"/>
</dbReference>
<dbReference type="Proteomes" id="UP000006038">
    <property type="component" value="Chromosome 6"/>
</dbReference>
<keyword evidence="2" id="KW-0805">Transcription regulation</keyword>
<keyword evidence="3" id="KW-0238">DNA-binding</keyword>
<dbReference type="GO" id="GO:0046983">
    <property type="term" value="F:protein dimerization activity"/>
    <property type="evidence" value="ECO:0007669"/>
    <property type="project" value="InterPro"/>
</dbReference>
<evidence type="ECO:0000313" key="8">
    <source>
        <dbReference type="Proteomes" id="UP000006038"/>
    </source>
</evidence>
<organism evidence="7">
    <name type="scientific">Oryza brachyantha</name>
    <name type="common">malo sina</name>
    <dbReference type="NCBI Taxonomy" id="4533"/>
    <lineage>
        <taxon>Eukaryota</taxon>
        <taxon>Viridiplantae</taxon>
        <taxon>Streptophyta</taxon>
        <taxon>Embryophyta</taxon>
        <taxon>Tracheophyta</taxon>
        <taxon>Spermatophyta</taxon>
        <taxon>Magnoliopsida</taxon>
        <taxon>Liliopsida</taxon>
        <taxon>Poales</taxon>
        <taxon>Poaceae</taxon>
        <taxon>BOP clade</taxon>
        <taxon>Oryzoideae</taxon>
        <taxon>Oryzeae</taxon>
        <taxon>Oryzinae</taxon>
        <taxon>Oryza</taxon>
    </lineage>
</organism>
<dbReference type="PROSITE" id="PS50066">
    <property type="entry name" value="MADS_BOX_2"/>
    <property type="match status" value="1"/>
</dbReference>
<evidence type="ECO:0000256" key="2">
    <source>
        <dbReference type="ARBA" id="ARBA00023015"/>
    </source>
</evidence>
<dbReference type="GO" id="GO:0045944">
    <property type="term" value="P:positive regulation of transcription by RNA polymerase II"/>
    <property type="evidence" value="ECO:0007669"/>
    <property type="project" value="InterPro"/>
</dbReference>
<evidence type="ECO:0000313" key="7">
    <source>
        <dbReference type="EnsemblPlants" id="OB06G31860.1"/>
    </source>
</evidence>
<dbReference type="AlphaFoldDB" id="J3MGP2"/>